<evidence type="ECO:0000313" key="1">
    <source>
        <dbReference type="EMBL" id="MBX51581.1"/>
    </source>
</evidence>
<dbReference type="EMBL" id="GGEC01071097">
    <property type="protein sequence ID" value="MBX51581.1"/>
    <property type="molecule type" value="Transcribed_RNA"/>
</dbReference>
<proteinExistence type="predicted"/>
<name>A0A2P2PAD0_RHIMU</name>
<organism evidence="1">
    <name type="scientific">Rhizophora mucronata</name>
    <name type="common">Asiatic mangrove</name>
    <dbReference type="NCBI Taxonomy" id="61149"/>
    <lineage>
        <taxon>Eukaryota</taxon>
        <taxon>Viridiplantae</taxon>
        <taxon>Streptophyta</taxon>
        <taxon>Embryophyta</taxon>
        <taxon>Tracheophyta</taxon>
        <taxon>Spermatophyta</taxon>
        <taxon>Magnoliopsida</taxon>
        <taxon>eudicotyledons</taxon>
        <taxon>Gunneridae</taxon>
        <taxon>Pentapetalae</taxon>
        <taxon>rosids</taxon>
        <taxon>fabids</taxon>
        <taxon>Malpighiales</taxon>
        <taxon>Rhizophoraceae</taxon>
        <taxon>Rhizophora</taxon>
    </lineage>
</organism>
<protein>
    <submittedName>
        <fullName evidence="1">Uncharacterized protein</fullName>
    </submittedName>
</protein>
<reference evidence="1" key="1">
    <citation type="submission" date="2018-02" db="EMBL/GenBank/DDBJ databases">
        <title>Rhizophora mucronata_Transcriptome.</title>
        <authorList>
            <person name="Meera S.P."/>
            <person name="Sreeshan A."/>
            <person name="Augustine A."/>
        </authorList>
    </citation>
    <scope>NUCLEOTIDE SEQUENCE</scope>
    <source>
        <tissue evidence="1">Leaf</tissue>
    </source>
</reference>
<dbReference type="AlphaFoldDB" id="A0A2P2PAD0"/>
<accession>A0A2P2PAD0</accession>
<sequence>MKTIQSIYWTNRIYSSWQKNTEDSVCWNAEAFKLPKHMQYEPMNFTYNVGSC</sequence>